<keyword evidence="2" id="KW-1185">Reference proteome</keyword>
<protein>
    <submittedName>
        <fullName evidence="1">Esterase</fullName>
    </submittedName>
</protein>
<evidence type="ECO:0000313" key="1">
    <source>
        <dbReference type="EMBL" id="QDY78172.1"/>
    </source>
</evidence>
<accession>A0A5B8IIE5</accession>
<reference evidence="1 2" key="1">
    <citation type="submission" date="2019-07" db="EMBL/GenBank/DDBJ databases">
        <authorList>
            <person name="Zhu P."/>
        </authorList>
    </citation>
    <scope>NUCLEOTIDE SEQUENCE [LARGE SCALE GENOMIC DNA]</scope>
    <source>
        <strain evidence="1 2">SSL-25</strain>
    </source>
</reference>
<dbReference type="KEGG" id="sqz:FQU76_18625"/>
<dbReference type="EMBL" id="CP042266">
    <property type="protein sequence ID" value="QDY78172.1"/>
    <property type="molecule type" value="Genomic_DNA"/>
</dbReference>
<name>A0A5B8IIE5_9ACTN</name>
<evidence type="ECO:0000313" key="2">
    <source>
        <dbReference type="Proteomes" id="UP000320580"/>
    </source>
</evidence>
<proteinExistence type="predicted"/>
<dbReference type="RefSeq" id="WP_146481492.1">
    <property type="nucleotide sequence ID" value="NZ_CP042266.1"/>
</dbReference>
<organism evidence="1 2">
    <name type="scientific">Streptomyces qinzhouensis</name>
    <dbReference type="NCBI Taxonomy" id="2599401"/>
    <lineage>
        <taxon>Bacteria</taxon>
        <taxon>Bacillati</taxon>
        <taxon>Actinomycetota</taxon>
        <taxon>Actinomycetes</taxon>
        <taxon>Kitasatosporales</taxon>
        <taxon>Streptomycetaceae</taxon>
        <taxon>Streptomyces</taxon>
    </lineage>
</organism>
<gene>
    <name evidence="1" type="ORF">FQU76_18625</name>
</gene>
<sequence length="129" mass="13743">MNQPATGLFPVRQAALRPMPQGVRGALVREVSPHPGDILRATWHPTPAARRDRLGPGALLLAWTPTPSGGMDVTAHLGLHTVDVTLATWPNLHGDWSTTVHPTVYEALALHAALRFATKALSCAHQGDG</sequence>
<dbReference type="AlphaFoldDB" id="A0A5B8IIE5"/>
<dbReference type="Proteomes" id="UP000320580">
    <property type="component" value="Chromosome"/>
</dbReference>
<dbReference type="OrthoDB" id="4226815at2"/>